<dbReference type="SUPFAM" id="SSF49777">
    <property type="entry name" value="PEBP-like"/>
    <property type="match status" value="1"/>
</dbReference>
<protein>
    <submittedName>
        <fullName evidence="2">OV-16 antigen-like</fullName>
    </submittedName>
</protein>
<dbReference type="InterPro" id="IPR036610">
    <property type="entry name" value="PEBP-like_sf"/>
</dbReference>
<accession>A0ABM0GPQ9</accession>
<keyword evidence="1" id="KW-1185">Reference proteome</keyword>
<organism evidence="1 2">
    <name type="scientific">Saccoglossus kowalevskii</name>
    <name type="common">Acorn worm</name>
    <dbReference type="NCBI Taxonomy" id="10224"/>
    <lineage>
        <taxon>Eukaryota</taxon>
        <taxon>Metazoa</taxon>
        <taxon>Hemichordata</taxon>
        <taxon>Enteropneusta</taxon>
        <taxon>Harrimaniidae</taxon>
        <taxon>Saccoglossus</taxon>
    </lineage>
</organism>
<evidence type="ECO:0000313" key="1">
    <source>
        <dbReference type="Proteomes" id="UP000694865"/>
    </source>
</evidence>
<dbReference type="Gene3D" id="3.90.280.10">
    <property type="entry name" value="PEBP-like"/>
    <property type="match status" value="1"/>
</dbReference>
<evidence type="ECO:0000313" key="2">
    <source>
        <dbReference type="RefSeq" id="XP_002734597.2"/>
    </source>
</evidence>
<dbReference type="Proteomes" id="UP000694865">
    <property type="component" value="Unplaced"/>
</dbReference>
<dbReference type="GeneID" id="100367117"/>
<proteinExistence type="predicted"/>
<dbReference type="RefSeq" id="XP_002734597.2">
    <property type="nucleotide sequence ID" value="XM_002734551.2"/>
</dbReference>
<gene>
    <name evidence="2" type="primary">LOC100367117</name>
</gene>
<name>A0ABM0GPQ9_SACKO</name>
<sequence length="102" mass="10922">MYTLVMRDVDAPGGNWLNWLKGNIPGDSLLYGPSGGVDIGGFSYMKPSPPTPNQFETLIYKQPSTSTPFVSTSSRLSFDLDSFVAANGLGGVIASHCFVVYP</sequence>
<reference evidence="2" key="1">
    <citation type="submission" date="2025-08" db="UniProtKB">
        <authorList>
            <consortium name="RefSeq"/>
        </authorList>
    </citation>
    <scope>IDENTIFICATION</scope>
    <source>
        <tissue evidence="2">Testes</tissue>
    </source>
</reference>